<sequence length="111" mass="12591">MHKKATYYNSKHNLKQNNNKKPDIIMSKSNEQQAFPHQQQCQNNEMLQGLPVNTSPYVNYKDMEDYKQKGYGTEGHQQVQQKKSASGSTDAPTLVEPHAPNSCKAGRPSRN</sequence>
<gene>
    <name evidence="2" type="ORF">ES288_D04G216400v1</name>
</gene>
<accession>A0A5D2D1A6</accession>
<dbReference type="InterPro" id="IPR018930">
    <property type="entry name" value="LEA-18"/>
</dbReference>
<protein>
    <submittedName>
        <fullName evidence="2">Uncharacterized protein</fullName>
    </submittedName>
</protein>
<dbReference type="AlphaFoldDB" id="A0A5D2D1A6"/>
<feature type="compositionally biased region" description="Polar residues" evidence="1">
    <location>
        <begin position="75"/>
        <end position="91"/>
    </location>
</feature>
<dbReference type="Pfam" id="PF10714">
    <property type="entry name" value="LEA_6"/>
    <property type="match status" value="1"/>
</dbReference>
<keyword evidence="3" id="KW-1185">Reference proteome</keyword>
<reference evidence="2 3" key="1">
    <citation type="submission" date="2019-06" db="EMBL/GenBank/DDBJ databases">
        <title>WGS assembly of Gossypium darwinii.</title>
        <authorList>
            <person name="Chen Z.J."/>
            <person name="Sreedasyam A."/>
            <person name="Ando A."/>
            <person name="Song Q."/>
            <person name="De L."/>
            <person name="Hulse-Kemp A."/>
            <person name="Ding M."/>
            <person name="Ye W."/>
            <person name="Kirkbride R."/>
            <person name="Jenkins J."/>
            <person name="Plott C."/>
            <person name="Lovell J."/>
            <person name="Lin Y.-M."/>
            <person name="Vaughn R."/>
            <person name="Liu B."/>
            <person name="Li W."/>
            <person name="Simpson S."/>
            <person name="Scheffler B."/>
            <person name="Saski C."/>
            <person name="Grover C."/>
            <person name="Hu G."/>
            <person name="Conover J."/>
            <person name="Carlson J."/>
            <person name="Shu S."/>
            <person name="Boston L."/>
            <person name="Williams M."/>
            <person name="Peterson D."/>
            <person name="Mcgee K."/>
            <person name="Jones D."/>
            <person name="Wendel J."/>
            <person name="Stelly D."/>
            <person name="Grimwood J."/>
            <person name="Schmutz J."/>
        </authorList>
    </citation>
    <scope>NUCLEOTIDE SEQUENCE [LARGE SCALE GENOMIC DNA]</scope>
    <source>
        <strain evidence="2">1808015.09</strain>
    </source>
</reference>
<evidence type="ECO:0000313" key="3">
    <source>
        <dbReference type="Proteomes" id="UP000323506"/>
    </source>
</evidence>
<dbReference type="EMBL" id="CM017704">
    <property type="protein sequence ID" value="TYG74848.1"/>
    <property type="molecule type" value="Genomic_DNA"/>
</dbReference>
<evidence type="ECO:0000313" key="2">
    <source>
        <dbReference type="EMBL" id="TYG74848.1"/>
    </source>
</evidence>
<feature type="compositionally biased region" description="Polar residues" evidence="1">
    <location>
        <begin position="7"/>
        <end position="19"/>
    </location>
</feature>
<proteinExistence type="predicted"/>
<dbReference type="Proteomes" id="UP000323506">
    <property type="component" value="Chromosome D04"/>
</dbReference>
<organism evidence="2 3">
    <name type="scientific">Gossypium darwinii</name>
    <name type="common">Darwin's cotton</name>
    <name type="synonym">Gossypium barbadense var. darwinii</name>
    <dbReference type="NCBI Taxonomy" id="34276"/>
    <lineage>
        <taxon>Eukaryota</taxon>
        <taxon>Viridiplantae</taxon>
        <taxon>Streptophyta</taxon>
        <taxon>Embryophyta</taxon>
        <taxon>Tracheophyta</taxon>
        <taxon>Spermatophyta</taxon>
        <taxon>Magnoliopsida</taxon>
        <taxon>eudicotyledons</taxon>
        <taxon>Gunneridae</taxon>
        <taxon>Pentapetalae</taxon>
        <taxon>rosids</taxon>
        <taxon>malvids</taxon>
        <taxon>Malvales</taxon>
        <taxon>Malvaceae</taxon>
        <taxon>Malvoideae</taxon>
        <taxon>Gossypium</taxon>
    </lineage>
</organism>
<feature type="region of interest" description="Disordered" evidence="1">
    <location>
        <begin position="59"/>
        <end position="111"/>
    </location>
</feature>
<feature type="region of interest" description="Disordered" evidence="1">
    <location>
        <begin position="1"/>
        <end position="22"/>
    </location>
</feature>
<name>A0A5D2D1A6_GOSDA</name>
<evidence type="ECO:0000256" key="1">
    <source>
        <dbReference type="SAM" id="MobiDB-lite"/>
    </source>
</evidence>